<reference evidence="2 3" key="1">
    <citation type="submission" date="2016-10" db="EMBL/GenBank/DDBJ databases">
        <authorList>
            <person name="de Groot N.N."/>
        </authorList>
    </citation>
    <scope>NUCLEOTIDE SEQUENCE [LARGE SCALE GENOMIC DNA]</scope>
    <source>
        <strain evidence="2 3">NLAE-zl-G339</strain>
    </source>
</reference>
<dbReference type="AlphaFoldDB" id="A0A1H4GJV4"/>
<gene>
    <name evidence="2" type="ORF">SAMN04487924_1314</name>
</gene>
<sequence>MKDSKFRYYLCYYSHLCFFYSFWGYFFILIILHLLGMEMNAYLGYIFFLLFGLWGGSATALSATSYMKKINREGLGKKQNSKDS</sequence>
<evidence type="ECO:0000313" key="2">
    <source>
        <dbReference type="EMBL" id="SEB09787.1"/>
    </source>
</evidence>
<dbReference type="Proteomes" id="UP000183040">
    <property type="component" value="Unassembled WGS sequence"/>
</dbReference>
<dbReference type="RefSeq" id="WP_074708223.1">
    <property type="nucleotide sequence ID" value="NZ_CAKOCS010000036.1"/>
</dbReference>
<feature type="transmembrane region" description="Helical" evidence="1">
    <location>
        <begin position="12"/>
        <end position="36"/>
    </location>
</feature>
<organism evidence="2 3">
    <name type="scientific">Bacteroides xylanisolvens</name>
    <dbReference type="NCBI Taxonomy" id="371601"/>
    <lineage>
        <taxon>Bacteria</taxon>
        <taxon>Pseudomonadati</taxon>
        <taxon>Bacteroidota</taxon>
        <taxon>Bacteroidia</taxon>
        <taxon>Bacteroidales</taxon>
        <taxon>Bacteroidaceae</taxon>
        <taxon>Bacteroides</taxon>
    </lineage>
</organism>
<dbReference type="EMBL" id="FNRP01000031">
    <property type="protein sequence ID" value="SEB09787.1"/>
    <property type="molecule type" value="Genomic_DNA"/>
</dbReference>
<protein>
    <submittedName>
        <fullName evidence="2">Uncharacterized protein</fullName>
    </submittedName>
</protein>
<keyword evidence="1" id="KW-0472">Membrane</keyword>
<evidence type="ECO:0000256" key="1">
    <source>
        <dbReference type="SAM" id="Phobius"/>
    </source>
</evidence>
<name>A0A1H4GJV4_9BACE</name>
<feature type="transmembrane region" description="Helical" evidence="1">
    <location>
        <begin position="42"/>
        <end position="63"/>
    </location>
</feature>
<keyword evidence="1" id="KW-0812">Transmembrane</keyword>
<proteinExistence type="predicted"/>
<evidence type="ECO:0000313" key="3">
    <source>
        <dbReference type="Proteomes" id="UP000183040"/>
    </source>
</evidence>
<keyword evidence="1" id="KW-1133">Transmembrane helix</keyword>
<accession>A0A1H4GJV4</accession>